<sequence length="78" mass="9304">MLRQEFSWQSYCDWWCLICIRIFPFLNGNARSRAVVAMYREFSFPSLLLLIYSPPLQKGRLILCSLLFTCYFSLMYAT</sequence>
<name>A0A0A9FT54_ARUDO</name>
<evidence type="ECO:0000313" key="1">
    <source>
        <dbReference type="EMBL" id="JAE15452.1"/>
    </source>
</evidence>
<dbReference type="EMBL" id="GBRH01182444">
    <property type="protein sequence ID" value="JAE15452.1"/>
    <property type="molecule type" value="Transcribed_RNA"/>
</dbReference>
<dbReference type="AlphaFoldDB" id="A0A0A9FT54"/>
<reference evidence="1" key="2">
    <citation type="journal article" date="2015" name="Data Brief">
        <title>Shoot transcriptome of the giant reed, Arundo donax.</title>
        <authorList>
            <person name="Barrero R.A."/>
            <person name="Guerrero F.D."/>
            <person name="Moolhuijzen P."/>
            <person name="Goolsby J.A."/>
            <person name="Tidwell J."/>
            <person name="Bellgard S.E."/>
            <person name="Bellgard M.I."/>
        </authorList>
    </citation>
    <scope>NUCLEOTIDE SEQUENCE</scope>
    <source>
        <tissue evidence="1">Shoot tissue taken approximately 20 cm above the soil surface</tissue>
    </source>
</reference>
<organism evidence="1">
    <name type="scientific">Arundo donax</name>
    <name type="common">Giant reed</name>
    <name type="synonym">Donax arundinaceus</name>
    <dbReference type="NCBI Taxonomy" id="35708"/>
    <lineage>
        <taxon>Eukaryota</taxon>
        <taxon>Viridiplantae</taxon>
        <taxon>Streptophyta</taxon>
        <taxon>Embryophyta</taxon>
        <taxon>Tracheophyta</taxon>
        <taxon>Spermatophyta</taxon>
        <taxon>Magnoliopsida</taxon>
        <taxon>Liliopsida</taxon>
        <taxon>Poales</taxon>
        <taxon>Poaceae</taxon>
        <taxon>PACMAD clade</taxon>
        <taxon>Arundinoideae</taxon>
        <taxon>Arundineae</taxon>
        <taxon>Arundo</taxon>
    </lineage>
</organism>
<reference evidence="1" key="1">
    <citation type="submission" date="2014-09" db="EMBL/GenBank/DDBJ databases">
        <authorList>
            <person name="Magalhaes I.L.F."/>
            <person name="Oliveira U."/>
            <person name="Santos F.R."/>
            <person name="Vidigal T.H.D.A."/>
            <person name="Brescovit A.D."/>
            <person name="Santos A.J."/>
        </authorList>
    </citation>
    <scope>NUCLEOTIDE SEQUENCE</scope>
    <source>
        <tissue evidence="1">Shoot tissue taken approximately 20 cm above the soil surface</tissue>
    </source>
</reference>
<accession>A0A0A9FT54</accession>
<protein>
    <submittedName>
        <fullName evidence="1">Uncharacterized protein</fullName>
    </submittedName>
</protein>
<proteinExistence type="predicted"/>